<evidence type="ECO:0000313" key="6">
    <source>
        <dbReference type="EMBL" id="GEB97635.1"/>
    </source>
</evidence>
<name>A0A1L7CKT0_CORFL</name>
<organism evidence="5 7">
    <name type="scientific">Corynebacterium flavescens</name>
    <dbReference type="NCBI Taxonomy" id="28028"/>
    <lineage>
        <taxon>Bacteria</taxon>
        <taxon>Bacillati</taxon>
        <taxon>Actinomycetota</taxon>
        <taxon>Actinomycetes</taxon>
        <taxon>Mycobacteriales</taxon>
        <taxon>Corynebacteriaceae</taxon>
        <taxon>Corynebacterium</taxon>
    </lineage>
</organism>
<dbReference type="OrthoDB" id="5242221at2"/>
<keyword evidence="2" id="KW-0012">Acyltransferase</keyword>
<dbReference type="SUPFAM" id="SSF55729">
    <property type="entry name" value="Acyl-CoA N-acyltransferases (Nat)"/>
    <property type="match status" value="1"/>
</dbReference>
<dbReference type="GO" id="GO:0008999">
    <property type="term" value="F:protein-N-terminal-alanine acetyltransferase activity"/>
    <property type="evidence" value="ECO:0007669"/>
    <property type="project" value="TreeGrafter"/>
</dbReference>
<evidence type="ECO:0000313" key="5">
    <source>
        <dbReference type="EMBL" id="APT86466.1"/>
    </source>
</evidence>
<dbReference type="Proteomes" id="UP000315353">
    <property type="component" value="Unassembled WGS sequence"/>
</dbReference>
<dbReference type="PROSITE" id="PS51186">
    <property type="entry name" value="GNAT"/>
    <property type="match status" value="1"/>
</dbReference>
<reference evidence="6 8" key="2">
    <citation type="submission" date="2019-06" db="EMBL/GenBank/DDBJ databases">
        <title>Whole genome shotgun sequence of Corynebacterium flavescens NBRC 14136.</title>
        <authorList>
            <person name="Hosoyama A."/>
            <person name="Uohara A."/>
            <person name="Ohji S."/>
            <person name="Ichikawa N."/>
        </authorList>
    </citation>
    <scope>NUCLEOTIDE SEQUENCE [LARGE SCALE GENOMIC DNA]</scope>
    <source>
        <strain evidence="6 8">NBRC 14136</strain>
    </source>
</reference>
<dbReference type="Proteomes" id="UP000185479">
    <property type="component" value="Chromosome"/>
</dbReference>
<dbReference type="EMBL" id="CP009246">
    <property type="protein sequence ID" value="APT86466.1"/>
    <property type="molecule type" value="Genomic_DNA"/>
</dbReference>
<reference evidence="5 7" key="1">
    <citation type="submission" date="2014-08" db="EMBL/GenBank/DDBJ databases">
        <title>Complete genome sequence of Corynebacterium flavescens OJ8(T)(=DSM 20296(T)), isolated from cheese.</title>
        <authorList>
            <person name="Ruckert C."/>
            <person name="Albersmeier A."/>
            <person name="Winkler A."/>
            <person name="Kalinowski J."/>
        </authorList>
    </citation>
    <scope>NUCLEOTIDE SEQUENCE [LARGE SCALE GENOMIC DNA]</scope>
    <source>
        <strain evidence="5 7">OJ8</strain>
    </source>
</reference>
<feature type="domain" description="N-acetyltransferase" evidence="4">
    <location>
        <begin position="70"/>
        <end position="219"/>
    </location>
</feature>
<dbReference type="PANTHER" id="PTHR43792">
    <property type="entry name" value="GNAT FAMILY, PUTATIVE (AFU_ORTHOLOGUE AFUA_3G00765)-RELATED-RELATED"/>
    <property type="match status" value="1"/>
</dbReference>
<sequence length="236" mass="26540">MFDPFGTAAGRFAEPAQGWPHPIHPGWPESTPSVLLSPSEALAEGGEVRLRPLLRKDGADWRQQRIADEEFLRPVEPTMPTTWRDSHNQQAWWSHLTQLRSAAREGIVVPCVIELDGRFVGQLTLGNIQHGGIAECWIGYWVYSQVHKAGVATAACGLGVDHAFSRMGLHRVTATFMPENPGSRKVLVANGFRHEGYLRRALHINGAWRDHQLMAIVRDDYRSTAVERLREQGRIR</sequence>
<dbReference type="KEGG" id="cfc:CFLV_04220"/>
<dbReference type="Gene3D" id="3.40.630.30">
    <property type="match status" value="1"/>
</dbReference>
<dbReference type="GeneID" id="82879919"/>
<dbReference type="STRING" id="28028.CFLV_04220"/>
<evidence type="ECO:0000313" key="8">
    <source>
        <dbReference type="Proteomes" id="UP000315353"/>
    </source>
</evidence>
<dbReference type="InterPro" id="IPR051531">
    <property type="entry name" value="N-acetyltransferase"/>
</dbReference>
<dbReference type="EMBL" id="BJNB01000014">
    <property type="protein sequence ID" value="GEB97635.1"/>
    <property type="molecule type" value="Genomic_DNA"/>
</dbReference>
<evidence type="ECO:0000256" key="2">
    <source>
        <dbReference type="ARBA" id="ARBA00023315"/>
    </source>
</evidence>
<protein>
    <submittedName>
        <fullName evidence="5">Acetyltransferase</fullName>
    </submittedName>
</protein>
<dbReference type="AlphaFoldDB" id="A0A1L7CKT0"/>
<keyword evidence="7" id="KW-1185">Reference proteome</keyword>
<gene>
    <name evidence="6" type="ORF">CFL01nite_11300</name>
    <name evidence="5" type="ORF">CFLV_04220</name>
</gene>
<evidence type="ECO:0000256" key="1">
    <source>
        <dbReference type="ARBA" id="ARBA00022679"/>
    </source>
</evidence>
<dbReference type="RefSeq" id="WP_075729460.1">
    <property type="nucleotide sequence ID" value="NZ_BJNB01000014.1"/>
</dbReference>
<proteinExistence type="inferred from homology"/>
<evidence type="ECO:0000256" key="3">
    <source>
        <dbReference type="ARBA" id="ARBA00038502"/>
    </source>
</evidence>
<evidence type="ECO:0000313" key="7">
    <source>
        <dbReference type="Proteomes" id="UP000185479"/>
    </source>
</evidence>
<evidence type="ECO:0000259" key="4">
    <source>
        <dbReference type="PROSITE" id="PS51186"/>
    </source>
</evidence>
<accession>A0A1L7CKT0</accession>
<dbReference type="PANTHER" id="PTHR43792:SF8">
    <property type="entry name" value="[RIBOSOMAL PROTEIN US5]-ALANINE N-ACETYLTRANSFERASE"/>
    <property type="match status" value="1"/>
</dbReference>
<dbReference type="Pfam" id="PF13302">
    <property type="entry name" value="Acetyltransf_3"/>
    <property type="match status" value="1"/>
</dbReference>
<dbReference type="GO" id="GO:0005737">
    <property type="term" value="C:cytoplasm"/>
    <property type="evidence" value="ECO:0007669"/>
    <property type="project" value="TreeGrafter"/>
</dbReference>
<dbReference type="InterPro" id="IPR016181">
    <property type="entry name" value="Acyl_CoA_acyltransferase"/>
</dbReference>
<comment type="similarity">
    <text evidence="3">Belongs to the acetyltransferase family. RimJ subfamily.</text>
</comment>
<dbReference type="InterPro" id="IPR000182">
    <property type="entry name" value="GNAT_dom"/>
</dbReference>
<keyword evidence="1 5" id="KW-0808">Transferase</keyword>